<organism evidence="1 2">
    <name type="scientific">Tribolium castaneum</name>
    <name type="common">Red flour beetle</name>
    <dbReference type="NCBI Taxonomy" id="7070"/>
    <lineage>
        <taxon>Eukaryota</taxon>
        <taxon>Metazoa</taxon>
        <taxon>Ecdysozoa</taxon>
        <taxon>Arthropoda</taxon>
        <taxon>Hexapoda</taxon>
        <taxon>Insecta</taxon>
        <taxon>Pterygota</taxon>
        <taxon>Neoptera</taxon>
        <taxon>Endopterygota</taxon>
        <taxon>Coleoptera</taxon>
        <taxon>Polyphaga</taxon>
        <taxon>Cucujiformia</taxon>
        <taxon>Tenebrionidae</taxon>
        <taxon>Tenebrionidae incertae sedis</taxon>
        <taxon>Tribolium</taxon>
    </lineage>
</organism>
<proteinExistence type="predicted"/>
<evidence type="ECO:0000313" key="2">
    <source>
        <dbReference type="Proteomes" id="UP000007266"/>
    </source>
</evidence>
<keyword evidence="2" id="KW-1185">Reference proteome</keyword>
<sequence>MKGLNRRRVEVSCQRHFNGTDCFAYQTEPFTTDGRTVGNAAPAPPHPFCAMDENTSKLLKPDAICIRTDKN</sequence>
<dbReference type="EMBL" id="KQ971322">
    <property type="protein sequence ID" value="EFA00793.1"/>
    <property type="molecule type" value="Genomic_DNA"/>
</dbReference>
<dbReference type="InParanoid" id="D6WDK8"/>
<protein>
    <submittedName>
        <fullName evidence="1">Uncharacterized protein</fullName>
    </submittedName>
</protein>
<name>D6WDK8_TRICA</name>
<reference evidence="1 2" key="1">
    <citation type="journal article" date="2008" name="Nature">
        <title>The genome of the model beetle and pest Tribolium castaneum.</title>
        <authorList>
            <consortium name="Tribolium Genome Sequencing Consortium"/>
            <person name="Richards S."/>
            <person name="Gibbs R.A."/>
            <person name="Weinstock G.M."/>
            <person name="Brown S.J."/>
            <person name="Denell R."/>
            <person name="Beeman R.W."/>
            <person name="Gibbs R."/>
            <person name="Beeman R.W."/>
            <person name="Brown S.J."/>
            <person name="Bucher G."/>
            <person name="Friedrich M."/>
            <person name="Grimmelikhuijzen C.J."/>
            <person name="Klingler M."/>
            <person name="Lorenzen M."/>
            <person name="Richards S."/>
            <person name="Roth S."/>
            <person name="Schroder R."/>
            <person name="Tautz D."/>
            <person name="Zdobnov E.M."/>
            <person name="Muzny D."/>
            <person name="Gibbs R.A."/>
            <person name="Weinstock G.M."/>
            <person name="Attaway T."/>
            <person name="Bell S."/>
            <person name="Buhay C.J."/>
            <person name="Chandrabose M.N."/>
            <person name="Chavez D."/>
            <person name="Clerk-Blankenburg K.P."/>
            <person name="Cree A."/>
            <person name="Dao M."/>
            <person name="Davis C."/>
            <person name="Chacko J."/>
            <person name="Dinh H."/>
            <person name="Dugan-Rocha S."/>
            <person name="Fowler G."/>
            <person name="Garner T.T."/>
            <person name="Garnes J."/>
            <person name="Gnirke A."/>
            <person name="Hawes A."/>
            <person name="Hernandez J."/>
            <person name="Hines S."/>
            <person name="Holder M."/>
            <person name="Hume J."/>
            <person name="Jhangiani S.N."/>
            <person name="Joshi V."/>
            <person name="Khan Z.M."/>
            <person name="Jackson L."/>
            <person name="Kovar C."/>
            <person name="Kowis A."/>
            <person name="Lee S."/>
            <person name="Lewis L.R."/>
            <person name="Margolis J."/>
            <person name="Morgan M."/>
            <person name="Nazareth L.V."/>
            <person name="Nguyen N."/>
            <person name="Okwuonu G."/>
            <person name="Parker D."/>
            <person name="Richards S."/>
            <person name="Ruiz S.J."/>
            <person name="Santibanez J."/>
            <person name="Savard J."/>
            <person name="Scherer S.E."/>
            <person name="Schneider B."/>
            <person name="Sodergren E."/>
            <person name="Tautz D."/>
            <person name="Vattahil S."/>
            <person name="Villasana D."/>
            <person name="White C.S."/>
            <person name="Wright R."/>
            <person name="Park Y."/>
            <person name="Beeman R.W."/>
            <person name="Lord J."/>
            <person name="Oppert B."/>
            <person name="Lorenzen M."/>
            <person name="Brown S."/>
            <person name="Wang L."/>
            <person name="Savard J."/>
            <person name="Tautz D."/>
            <person name="Richards S."/>
            <person name="Weinstock G."/>
            <person name="Gibbs R.A."/>
            <person name="Liu Y."/>
            <person name="Worley K."/>
            <person name="Weinstock G."/>
            <person name="Elsik C.G."/>
            <person name="Reese J.T."/>
            <person name="Elhaik E."/>
            <person name="Landan G."/>
            <person name="Graur D."/>
            <person name="Arensburger P."/>
            <person name="Atkinson P."/>
            <person name="Beeman R.W."/>
            <person name="Beidler J."/>
            <person name="Brown S.J."/>
            <person name="Demuth J.P."/>
            <person name="Drury D.W."/>
            <person name="Du Y.Z."/>
            <person name="Fujiwara H."/>
            <person name="Lorenzen M."/>
            <person name="Maselli V."/>
            <person name="Osanai M."/>
            <person name="Park Y."/>
            <person name="Robertson H.M."/>
            <person name="Tu Z."/>
            <person name="Wang J.J."/>
            <person name="Wang S."/>
            <person name="Richards S."/>
            <person name="Song H."/>
            <person name="Zhang L."/>
            <person name="Sodergren E."/>
            <person name="Werner D."/>
            <person name="Stanke M."/>
            <person name="Morgenstern B."/>
            <person name="Solovyev V."/>
            <person name="Kosarev P."/>
            <person name="Brown G."/>
            <person name="Chen H.C."/>
            <person name="Ermolaeva O."/>
            <person name="Hlavina W."/>
            <person name="Kapustin Y."/>
            <person name="Kiryutin B."/>
            <person name="Kitts P."/>
            <person name="Maglott D."/>
            <person name="Pruitt K."/>
            <person name="Sapojnikov V."/>
            <person name="Souvorov A."/>
            <person name="Mackey A.J."/>
            <person name="Waterhouse R.M."/>
            <person name="Wyder S."/>
            <person name="Zdobnov E.M."/>
            <person name="Zdobnov E.M."/>
            <person name="Wyder S."/>
            <person name="Kriventseva E.V."/>
            <person name="Kadowaki T."/>
            <person name="Bork P."/>
            <person name="Aranda M."/>
            <person name="Bao R."/>
            <person name="Beermann A."/>
            <person name="Berns N."/>
            <person name="Bolognesi R."/>
            <person name="Bonneton F."/>
            <person name="Bopp D."/>
            <person name="Brown S.J."/>
            <person name="Bucher G."/>
            <person name="Butts T."/>
            <person name="Chaumot A."/>
            <person name="Denell R.E."/>
            <person name="Ferrier D.E."/>
            <person name="Friedrich M."/>
            <person name="Gordon C.M."/>
            <person name="Jindra M."/>
            <person name="Klingler M."/>
            <person name="Lan Q."/>
            <person name="Lattorff H.M."/>
            <person name="Laudet V."/>
            <person name="von Levetsow C."/>
            <person name="Liu Z."/>
            <person name="Lutz R."/>
            <person name="Lynch J.A."/>
            <person name="da Fonseca R.N."/>
            <person name="Posnien N."/>
            <person name="Reuter R."/>
            <person name="Roth S."/>
            <person name="Savard J."/>
            <person name="Schinko J.B."/>
            <person name="Schmitt C."/>
            <person name="Schoppmeier M."/>
            <person name="Schroder R."/>
            <person name="Shippy T.D."/>
            <person name="Simonnet F."/>
            <person name="Marques-Souza H."/>
            <person name="Tautz D."/>
            <person name="Tomoyasu Y."/>
            <person name="Trauner J."/>
            <person name="Van der Zee M."/>
            <person name="Vervoort M."/>
            <person name="Wittkopp N."/>
            <person name="Wimmer E.A."/>
            <person name="Yang X."/>
            <person name="Jones A.K."/>
            <person name="Sattelle D.B."/>
            <person name="Ebert P.R."/>
            <person name="Nelson D."/>
            <person name="Scott J.G."/>
            <person name="Beeman R.W."/>
            <person name="Muthukrishnan S."/>
            <person name="Kramer K.J."/>
            <person name="Arakane Y."/>
            <person name="Beeman R.W."/>
            <person name="Zhu Q."/>
            <person name="Hogenkamp D."/>
            <person name="Dixit R."/>
            <person name="Oppert B."/>
            <person name="Jiang H."/>
            <person name="Zou Z."/>
            <person name="Marshall J."/>
            <person name="Elpidina E."/>
            <person name="Vinokurov K."/>
            <person name="Oppert C."/>
            <person name="Zou Z."/>
            <person name="Evans J."/>
            <person name="Lu Z."/>
            <person name="Zhao P."/>
            <person name="Sumathipala N."/>
            <person name="Altincicek B."/>
            <person name="Vilcinskas A."/>
            <person name="Williams M."/>
            <person name="Hultmark D."/>
            <person name="Hetru C."/>
            <person name="Jiang H."/>
            <person name="Grimmelikhuijzen C.J."/>
            <person name="Hauser F."/>
            <person name="Cazzamali G."/>
            <person name="Williamson M."/>
            <person name="Park Y."/>
            <person name="Li B."/>
            <person name="Tanaka Y."/>
            <person name="Predel R."/>
            <person name="Neupert S."/>
            <person name="Schachtner J."/>
            <person name="Verleyen P."/>
            <person name="Raible F."/>
            <person name="Bork P."/>
            <person name="Friedrich M."/>
            <person name="Walden K.K."/>
            <person name="Robertson H.M."/>
            <person name="Angeli S."/>
            <person name="Foret S."/>
            <person name="Bucher G."/>
            <person name="Schuetz S."/>
            <person name="Maleszka R."/>
            <person name="Wimmer E.A."/>
            <person name="Beeman R.W."/>
            <person name="Lorenzen M."/>
            <person name="Tomoyasu Y."/>
            <person name="Miller S.C."/>
            <person name="Grossmann D."/>
            <person name="Bucher G."/>
        </authorList>
    </citation>
    <scope>NUCLEOTIDE SEQUENCE [LARGE SCALE GENOMIC DNA]</scope>
    <source>
        <strain evidence="1 2">Georgia GA2</strain>
    </source>
</reference>
<evidence type="ECO:0000313" key="1">
    <source>
        <dbReference type="EMBL" id="EFA00793.1"/>
    </source>
</evidence>
<gene>
    <name evidence="1" type="primary">GLEAN_03679</name>
    <name evidence="1" type="ORF">TcasGA2_TC003679</name>
</gene>
<dbReference type="HOGENOM" id="CLU_2743323_0_0_1"/>
<reference evidence="1 2" key="2">
    <citation type="journal article" date="2010" name="Nucleic Acids Res.">
        <title>BeetleBase in 2010: revisions to provide comprehensive genomic information for Tribolium castaneum.</title>
        <authorList>
            <person name="Kim H.S."/>
            <person name="Murphy T."/>
            <person name="Xia J."/>
            <person name="Caragea D."/>
            <person name="Park Y."/>
            <person name="Beeman R.W."/>
            <person name="Lorenzen M.D."/>
            <person name="Butcher S."/>
            <person name="Manak J.R."/>
            <person name="Brown S.J."/>
        </authorList>
    </citation>
    <scope>GENOME REANNOTATION</scope>
    <source>
        <strain evidence="1 2">Georgia GA2</strain>
    </source>
</reference>
<dbReference type="Proteomes" id="UP000007266">
    <property type="component" value="Linkage group 3"/>
</dbReference>
<dbReference type="AlphaFoldDB" id="D6WDK8"/>
<accession>D6WDK8</accession>